<accession>A0A085LSV8</accession>
<dbReference type="EMBL" id="KL363305">
    <property type="protein sequence ID" value="KFD48054.1"/>
    <property type="molecule type" value="Genomic_DNA"/>
</dbReference>
<proteinExistence type="predicted"/>
<organism evidence="1 2">
    <name type="scientific">Trichuris suis</name>
    <name type="common">pig whipworm</name>
    <dbReference type="NCBI Taxonomy" id="68888"/>
    <lineage>
        <taxon>Eukaryota</taxon>
        <taxon>Metazoa</taxon>
        <taxon>Ecdysozoa</taxon>
        <taxon>Nematoda</taxon>
        <taxon>Enoplea</taxon>
        <taxon>Dorylaimia</taxon>
        <taxon>Trichinellida</taxon>
        <taxon>Trichuridae</taxon>
        <taxon>Trichuris</taxon>
    </lineage>
</organism>
<dbReference type="AlphaFoldDB" id="A0A085LSV8"/>
<protein>
    <submittedName>
        <fullName evidence="1">Uncharacterized protein</fullName>
    </submittedName>
</protein>
<keyword evidence="2" id="KW-1185">Reference proteome</keyword>
<evidence type="ECO:0000313" key="1">
    <source>
        <dbReference type="EMBL" id="KFD48054.1"/>
    </source>
</evidence>
<reference evidence="1 2" key="1">
    <citation type="journal article" date="2014" name="Nat. Genet.">
        <title>Genome and transcriptome of the porcine whipworm Trichuris suis.</title>
        <authorList>
            <person name="Jex A.R."/>
            <person name="Nejsum P."/>
            <person name="Schwarz E.M."/>
            <person name="Hu L."/>
            <person name="Young N.D."/>
            <person name="Hall R.S."/>
            <person name="Korhonen P.K."/>
            <person name="Liao S."/>
            <person name="Thamsborg S."/>
            <person name="Xia J."/>
            <person name="Xu P."/>
            <person name="Wang S."/>
            <person name="Scheerlinck J.P."/>
            <person name="Hofmann A."/>
            <person name="Sternberg P.W."/>
            <person name="Wang J."/>
            <person name="Gasser R.B."/>
        </authorList>
    </citation>
    <scope>NUCLEOTIDE SEQUENCE [LARGE SCALE GENOMIC DNA]</scope>
    <source>
        <strain evidence="1">DCEP-RM93M</strain>
    </source>
</reference>
<dbReference type="Proteomes" id="UP000030764">
    <property type="component" value="Unassembled WGS sequence"/>
</dbReference>
<gene>
    <name evidence="1" type="ORF">M513_11074</name>
</gene>
<name>A0A085LSV8_9BILA</name>
<sequence>MLCPDMLKQMSNIFILSPLKLTQSLCRMIVRDFGPFCVSEFIFTNFSAVVAVDGAAVVYMNSFLIPPERCEDKVSPSTDLSDV</sequence>
<evidence type="ECO:0000313" key="2">
    <source>
        <dbReference type="Proteomes" id="UP000030764"/>
    </source>
</evidence>